<dbReference type="SMART" id="SM00530">
    <property type="entry name" value="HTH_XRE"/>
    <property type="match status" value="1"/>
</dbReference>
<dbReference type="Gene3D" id="1.10.260.40">
    <property type="entry name" value="lambda repressor-like DNA-binding domains"/>
    <property type="match status" value="1"/>
</dbReference>
<dbReference type="PRINTS" id="PR00455">
    <property type="entry name" value="HTHTETR"/>
</dbReference>
<dbReference type="PROSITE" id="PS50943">
    <property type="entry name" value="HTH_CROC1"/>
    <property type="match status" value="1"/>
</dbReference>
<feature type="DNA-binding region" description="H-T-H motif" evidence="5">
    <location>
        <begin position="137"/>
        <end position="156"/>
    </location>
</feature>
<reference evidence="8 9" key="1">
    <citation type="submission" date="2016-10" db="EMBL/GenBank/DDBJ databases">
        <authorList>
            <person name="de Groot N.N."/>
        </authorList>
    </citation>
    <scope>NUCLEOTIDE SEQUENCE [LARGE SCALE GENOMIC DNA]</scope>
    <source>
        <strain evidence="8 9">DSM 44993</strain>
    </source>
</reference>
<dbReference type="Pfam" id="PF00440">
    <property type="entry name" value="TetR_N"/>
    <property type="match status" value="1"/>
</dbReference>
<keyword evidence="3 5" id="KW-0238">DNA-binding</keyword>
<feature type="domain" description="HTH tetR-type" evidence="7">
    <location>
        <begin position="114"/>
        <end position="174"/>
    </location>
</feature>
<dbReference type="PROSITE" id="PS50977">
    <property type="entry name" value="HTH_TETR_2"/>
    <property type="match status" value="1"/>
</dbReference>
<protein>
    <submittedName>
        <fullName evidence="8">DNA-binding transcriptional regulator, AcrR family</fullName>
    </submittedName>
</protein>
<dbReference type="EMBL" id="FOEF01000002">
    <property type="protein sequence ID" value="SEO85400.1"/>
    <property type="molecule type" value="Genomic_DNA"/>
</dbReference>
<evidence type="ECO:0000256" key="4">
    <source>
        <dbReference type="ARBA" id="ARBA00023163"/>
    </source>
</evidence>
<dbReference type="GO" id="GO:0003700">
    <property type="term" value="F:DNA-binding transcription factor activity"/>
    <property type="evidence" value="ECO:0007669"/>
    <property type="project" value="TreeGrafter"/>
</dbReference>
<dbReference type="SUPFAM" id="SSF47413">
    <property type="entry name" value="lambda repressor-like DNA-binding domains"/>
    <property type="match status" value="1"/>
</dbReference>
<dbReference type="PANTHER" id="PTHR30055">
    <property type="entry name" value="HTH-TYPE TRANSCRIPTIONAL REGULATOR RUTR"/>
    <property type="match status" value="1"/>
</dbReference>
<dbReference type="InterPro" id="IPR036271">
    <property type="entry name" value="Tet_transcr_reg_TetR-rel_C_sf"/>
</dbReference>
<dbReference type="Proteomes" id="UP000198582">
    <property type="component" value="Unassembled WGS sequence"/>
</dbReference>
<organism evidence="8 9">
    <name type="scientific">Amycolatopsis saalfeldensis</name>
    <dbReference type="NCBI Taxonomy" id="394193"/>
    <lineage>
        <taxon>Bacteria</taxon>
        <taxon>Bacillati</taxon>
        <taxon>Actinomycetota</taxon>
        <taxon>Actinomycetes</taxon>
        <taxon>Pseudonocardiales</taxon>
        <taxon>Pseudonocardiaceae</taxon>
        <taxon>Amycolatopsis</taxon>
    </lineage>
</organism>
<evidence type="ECO:0000313" key="9">
    <source>
        <dbReference type="Proteomes" id="UP000198582"/>
    </source>
</evidence>
<dbReference type="PANTHER" id="PTHR30055:SF234">
    <property type="entry name" value="HTH-TYPE TRANSCRIPTIONAL REGULATOR BETI"/>
    <property type="match status" value="1"/>
</dbReference>
<dbReference type="InterPro" id="IPR001387">
    <property type="entry name" value="Cro/C1-type_HTH"/>
</dbReference>
<dbReference type="GO" id="GO:0000976">
    <property type="term" value="F:transcription cis-regulatory region binding"/>
    <property type="evidence" value="ECO:0007669"/>
    <property type="project" value="TreeGrafter"/>
</dbReference>
<dbReference type="SUPFAM" id="SSF46689">
    <property type="entry name" value="Homeodomain-like"/>
    <property type="match status" value="1"/>
</dbReference>
<sequence length="305" mass="33991">MQPVASQVEYCDYRNAGLPSSGMDETEQLRTRVRELIRSMPGAQREFAAGIGLDETKLSKALTGTRRFSPHELVRVAEYCGVTVNWLLNGSDDAKTVTAVPAPATRLAGEPGQSEPRRRILETAWQLIAERGYHRVRIADIAKACGTSTATIHYHFPSKTEVLNEALRRNVKLAFDRQVAELHAVDGAHDRLLKLVELQLPADGVLHAEWSVWLQVWNEVSLNPALRSLYTDSYDRWHRTILMTIRTGQEQDAFHVADPEAATEQLTALIDGLGIQVLTHKPGCTVATMRKHLHDFIESSIVKGA</sequence>
<proteinExistence type="predicted"/>
<evidence type="ECO:0000256" key="1">
    <source>
        <dbReference type="ARBA" id="ARBA00022491"/>
    </source>
</evidence>
<evidence type="ECO:0000259" key="7">
    <source>
        <dbReference type="PROSITE" id="PS50977"/>
    </source>
</evidence>
<dbReference type="Gene3D" id="1.10.357.10">
    <property type="entry name" value="Tetracycline Repressor, domain 2"/>
    <property type="match status" value="1"/>
</dbReference>
<evidence type="ECO:0000313" key="8">
    <source>
        <dbReference type="EMBL" id="SEO85400.1"/>
    </source>
</evidence>
<accession>A0A1H8T323</accession>
<evidence type="ECO:0000256" key="2">
    <source>
        <dbReference type="ARBA" id="ARBA00023015"/>
    </source>
</evidence>
<dbReference type="InterPro" id="IPR050109">
    <property type="entry name" value="HTH-type_TetR-like_transc_reg"/>
</dbReference>
<dbReference type="SUPFAM" id="SSF48498">
    <property type="entry name" value="Tetracyclin repressor-like, C-terminal domain"/>
    <property type="match status" value="1"/>
</dbReference>
<evidence type="ECO:0000256" key="3">
    <source>
        <dbReference type="ARBA" id="ARBA00023125"/>
    </source>
</evidence>
<dbReference type="STRING" id="394193.SAMN04489732_102410"/>
<dbReference type="CDD" id="cd00093">
    <property type="entry name" value="HTH_XRE"/>
    <property type="match status" value="1"/>
</dbReference>
<keyword evidence="1" id="KW-0678">Repressor</keyword>
<dbReference type="InterPro" id="IPR001647">
    <property type="entry name" value="HTH_TetR"/>
</dbReference>
<gene>
    <name evidence="8" type="ORF">SAMN04489732_102410</name>
</gene>
<dbReference type="Pfam" id="PF13977">
    <property type="entry name" value="TetR_C_6"/>
    <property type="match status" value="1"/>
</dbReference>
<dbReference type="InterPro" id="IPR010982">
    <property type="entry name" value="Lambda_DNA-bd_dom_sf"/>
</dbReference>
<evidence type="ECO:0000256" key="5">
    <source>
        <dbReference type="PROSITE-ProRule" id="PRU00335"/>
    </source>
</evidence>
<keyword evidence="2" id="KW-0805">Transcription regulation</keyword>
<keyword evidence="4" id="KW-0804">Transcription</keyword>
<feature type="domain" description="HTH cro/C1-type" evidence="6">
    <location>
        <begin position="44"/>
        <end position="87"/>
    </location>
</feature>
<evidence type="ECO:0000259" key="6">
    <source>
        <dbReference type="PROSITE" id="PS50943"/>
    </source>
</evidence>
<dbReference type="AlphaFoldDB" id="A0A1H8T323"/>
<keyword evidence="9" id="KW-1185">Reference proteome</keyword>
<dbReference type="InterPro" id="IPR039538">
    <property type="entry name" value="BetI_C"/>
</dbReference>
<dbReference type="InterPro" id="IPR009057">
    <property type="entry name" value="Homeodomain-like_sf"/>
</dbReference>
<name>A0A1H8T323_9PSEU</name>